<dbReference type="Gene3D" id="3.40.50.2300">
    <property type="match status" value="1"/>
</dbReference>
<dbReference type="InterPro" id="IPR023485">
    <property type="entry name" value="Ptyr_pPase"/>
</dbReference>
<evidence type="ECO:0000313" key="7">
    <source>
        <dbReference type="Proteomes" id="UP001304071"/>
    </source>
</evidence>
<dbReference type="EMBL" id="CP138203">
    <property type="protein sequence ID" value="WPC73257.1"/>
    <property type="molecule type" value="Genomic_DNA"/>
</dbReference>
<dbReference type="Pfam" id="PF01451">
    <property type="entry name" value="LMWPc"/>
    <property type="match status" value="1"/>
</dbReference>
<dbReference type="CDD" id="cd16343">
    <property type="entry name" value="LMWPTP"/>
    <property type="match status" value="1"/>
</dbReference>
<proteinExistence type="inferred from homology"/>
<evidence type="ECO:0000259" key="5">
    <source>
        <dbReference type="SMART" id="SM00226"/>
    </source>
</evidence>
<protein>
    <recommendedName>
        <fullName evidence="2">protein-tyrosine-phosphatase</fullName>
        <ecNumber evidence="2">3.1.3.48</ecNumber>
    </recommendedName>
</protein>
<evidence type="ECO:0000256" key="3">
    <source>
        <dbReference type="ARBA" id="ARBA00022801"/>
    </source>
</evidence>
<dbReference type="SMART" id="SM00226">
    <property type="entry name" value="LMWPc"/>
    <property type="match status" value="1"/>
</dbReference>
<organism evidence="6 7">
    <name type="scientific">Vibrio porteresiae DSM 19223</name>
    <dbReference type="NCBI Taxonomy" id="1123496"/>
    <lineage>
        <taxon>Bacteria</taxon>
        <taxon>Pseudomonadati</taxon>
        <taxon>Pseudomonadota</taxon>
        <taxon>Gammaproteobacteria</taxon>
        <taxon>Vibrionales</taxon>
        <taxon>Vibrionaceae</taxon>
        <taxon>Vibrio</taxon>
    </lineage>
</organism>
<dbReference type="PANTHER" id="PTHR11717">
    <property type="entry name" value="LOW MOLECULAR WEIGHT PROTEIN TYROSINE PHOSPHATASE"/>
    <property type="match status" value="1"/>
</dbReference>
<dbReference type="PANTHER" id="PTHR11717:SF7">
    <property type="entry name" value="LOW MOLECULAR WEIGHT PHOSPHOTYROSINE PROTEIN PHOSPHATASE"/>
    <property type="match status" value="1"/>
</dbReference>
<keyword evidence="4" id="KW-0904">Protein phosphatase</keyword>
<evidence type="ECO:0000313" key="6">
    <source>
        <dbReference type="EMBL" id="WPC73257.1"/>
    </source>
</evidence>
<gene>
    <name evidence="6" type="ORF">R8Z52_14180</name>
</gene>
<dbReference type="PRINTS" id="PR00719">
    <property type="entry name" value="LMWPTPASE"/>
</dbReference>
<feature type="domain" description="Phosphotyrosine protein phosphatase I" evidence="5">
    <location>
        <begin position="6"/>
        <end position="152"/>
    </location>
</feature>
<reference evidence="6 7" key="1">
    <citation type="submission" date="2023-11" db="EMBL/GenBank/DDBJ databases">
        <title>Plant-associative lifestyle of Vibrio porteresiae and its evolutionary dynamics.</title>
        <authorList>
            <person name="Rameshkumar N."/>
            <person name="Kirti K."/>
        </authorList>
    </citation>
    <scope>NUCLEOTIDE SEQUENCE [LARGE SCALE GENOMIC DNA]</scope>
    <source>
        <strain evidence="6 7">MSSRF30</strain>
    </source>
</reference>
<dbReference type="GO" id="GO:0004725">
    <property type="term" value="F:protein tyrosine phosphatase activity"/>
    <property type="evidence" value="ECO:0007669"/>
    <property type="project" value="UniProtKB-EC"/>
</dbReference>
<dbReference type="SUPFAM" id="SSF52788">
    <property type="entry name" value="Phosphotyrosine protein phosphatases I"/>
    <property type="match status" value="1"/>
</dbReference>
<dbReference type="EC" id="3.1.3.48" evidence="2"/>
<evidence type="ECO:0000256" key="4">
    <source>
        <dbReference type="ARBA" id="ARBA00022912"/>
    </source>
</evidence>
<evidence type="ECO:0000256" key="1">
    <source>
        <dbReference type="ARBA" id="ARBA00011063"/>
    </source>
</evidence>
<dbReference type="InterPro" id="IPR036196">
    <property type="entry name" value="Ptyr_pPase_sf"/>
</dbReference>
<evidence type="ECO:0000256" key="2">
    <source>
        <dbReference type="ARBA" id="ARBA00013064"/>
    </source>
</evidence>
<keyword evidence="3 6" id="KW-0378">Hydrolase</keyword>
<sequence length="153" mass="17107">MAGKTKAILIVCMGNICRSPTAEAVFRAKAQQLGISVRIDSAGTIAYHQGEAPDQRARREGERRGYSFHGIHARQVVADDFVDFDWILAADKENLDYLIDHCPKAYQHKLSLLLTKAGMEQEEIPDPYYGGDEGFEHVLDLLEEAAERIFATL</sequence>
<comment type="similarity">
    <text evidence="1">Belongs to the low molecular weight phosphotyrosine protein phosphatase family.</text>
</comment>
<dbReference type="Proteomes" id="UP001304071">
    <property type="component" value="Chromosome 1"/>
</dbReference>
<name>A0ABZ0Q9Y3_9VIBR</name>
<dbReference type="RefSeq" id="WP_261893065.1">
    <property type="nucleotide sequence ID" value="NZ_AP024895.1"/>
</dbReference>
<accession>A0ABZ0Q9Y3</accession>
<dbReference type="InterPro" id="IPR050438">
    <property type="entry name" value="LMW_PTPase"/>
</dbReference>
<dbReference type="InterPro" id="IPR017867">
    <property type="entry name" value="Tyr_phospatase_low_mol_wt"/>
</dbReference>
<keyword evidence="7" id="KW-1185">Reference proteome</keyword>